<comment type="caution">
    <text evidence="3">The sequence shown here is derived from an EMBL/GenBank/DDBJ whole genome shotgun (WGS) entry which is preliminary data.</text>
</comment>
<evidence type="ECO:0000313" key="3">
    <source>
        <dbReference type="EMBL" id="KAL2065931.1"/>
    </source>
</evidence>
<dbReference type="PANTHER" id="PTHR21357:SF4">
    <property type="entry name" value="FAM172 FAMILY PROTEIN HOMOLOG CG10038"/>
    <property type="match status" value="1"/>
</dbReference>
<dbReference type="PANTHER" id="PTHR21357">
    <property type="entry name" value="FAM172 FAMILY PROTEIN HOMOLOG CG10038"/>
    <property type="match status" value="1"/>
</dbReference>
<accession>A0ABR4C8X0</accession>
<reference evidence="3 4" key="1">
    <citation type="journal article" date="2024" name="Commun. Biol.">
        <title>Comparative genomic analysis of thermophilic fungi reveals convergent evolutionary adaptations and gene losses.</title>
        <authorList>
            <person name="Steindorff A.S."/>
            <person name="Aguilar-Pontes M.V."/>
            <person name="Robinson A.J."/>
            <person name="Andreopoulos B."/>
            <person name="LaButti K."/>
            <person name="Kuo A."/>
            <person name="Mondo S."/>
            <person name="Riley R."/>
            <person name="Otillar R."/>
            <person name="Haridas S."/>
            <person name="Lipzen A."/>
            <person name="Grimwood J."/>
            <person name="Schmutz J."/>
            <person name="Clum A."/>
            <person name="Reid I.D."/>
            <person name="Moisan M.C."/>
            <person name="Butler G."/>
            <person name="Nguyen T.T.M."/>
            <person name="Dewar K."/>
            <person name="Conant G."/>
            <person name="Drula E."/>
            <person name="Henrissat B."/>
            <person name="Hansel C."/>
            <person name="Singer S."/>
            <person name="Hutchinson M.I."/>
            <person name="de Vries R.P."/>
            <person name="Natvig D.O."/>
            <person name="Powell A.J."/>
            <person name="Tsang A."/>
            <person name="Grigoriev I.V."/>
        </authorList>
    </citation>
    <scope>NUCLEOTIDE SEQUENCE [LARGE SCALE GENOMIC DNA]</scope>
    <source>
        <strain evidence="3 4">CBS 494.80</strain>
    </source>
</reference>
<dbReference type="InterPro" id="IPR048263">
    <property type="entry name" value="Arb2"/>
</dbReference>
<evidence type="ECO:0000313" key="4">
    <source>
        <dbReference type="Proteomes" id="UP001595075"/>
    </source>
</evidence>
<sequence>MFRRLDSGLPKDPIYPSDLKGLGYFINDEDEIRSIENEKAYFKFFLTKNDRFNCVQRESMNEAIRTEISDRLTRLGLEKIRLPLGAAANEPNLPVFVSSNLSSKKHIIILFYEHTQDLGIFAHRIIGGKGGINEGSAVNLVKYIQSQAFSTENADSPGIVLANMGQLRWWRRGQRAVTQTTWLALPQKSAVDPPYRFDEEKNTIPGNTTTGEHLNSIFNTVIEELAHPAAKLSLIGVSDGAVQISLFLNNPANFTKWGSRIEAFASFASYFHSHEITYPEFGDWLLKRGRAFVQSHEPVGTFLCGPEGGKRVHAYGCQVFSSGERYYSETMLPKAYKVVVDWFKEVAAVPEYENPELVRFDVGGEEEEEVGPQTWDGEKVVGEILGGGRIVGEIEEGEEGEGGKGPEGGKENVKAA</sequence>
<dbReference type="Pfam" id="PF22749">
    <property type="entry name" value="Arb2"/>
    <property type="match status" value="1"/>
</dbReference>
<evidence type="ECO:0000259" key="2">
    <source>
        <dbReference type="Pfam" id="PF22749"/>
    </source>
</evidence>
<feature type="domain" description="Arb2" evidence="2">
    <location>
        <begin position="15"/>
        <end position="299"/>
    </location>
</feature>
<dbReference type="InterPro" id="IPR053858">
    <property type="entry name" value="Arb2_dom"/>
</dbReference>
<dbReference type="EMBL" id="JAZHXI010000012">
    <property type="protein sequence ID" value="KAL2065931.1"/>
    <property type="molecule type" value="Genomic_DNA"/>
</dbReference>
<keyword evidence="4" id="KW-1185">Reference proteome</keyword>
<feature type="region of interest" description="Disordered" evidence="1">
    <location>
        <begin position="391"/>
        <end position="416"/>
    </location>
</feature>
<gene>
    <name evidence="3" type="ORF">VTL71DRAFT_3601</name>
</gene>
<feature type="compositionally biased region" description="Basic and acidic residues" evidence="1">
    <location>
        <begin position="401"/>
        <end position="416"/>
    </location>
</feature>
<protein>
    <recommendedName>
        <fullName evidence="2">Arb2 domain-containing protein</fullName>
    </recommendedName>
</protein>
<name>A0ABR4C8X0_9HELO</name>
<dbReference type="Proteomes" id="UP001595075">
    <property type="component" value="Unassembled WGS sequence"/>
</dbReference>
<evidence type="ECO:0000256" key="1">
    <source>
        <dbReference type="SAM" id="MobiDB-lite"/>
    </source>
</evidence>
<proteinExistence type="predicted"/>
<organism evidence="3 4">
    <name type="scientific">Oculimacula yallundae</name>
    <dbReference type="NCBI Taxonomy" id="86028"/>
    <lineage>
        <taxon>Eukaryota</taxon>
        <taxon>Fungi</taxon>
        <taxon>Dikarya</taxon>
        <taxon>Ascomycota</taxon>
        <taxon>Pezizomycotina</taxon>
        <taxon>Leotiomycetes</taxon>
        <taxon>Helotiales</taxon>
        <taxon>Ploettnerulaceae</taxon>
        <taxon>Oculimacula</taxon>
    </lineage>
</organism>